<dbReference type="AlphaFoldDB" id="A0A8H5IUZ9"/>
<keyword evidence="2" id="KW-1185">Reference proteome</keyword>
<organism evidence="1 2">
    <name type="scientific">Fusarium napiforme</name>
    <dbReference type="NCBI Taxonomy" id="42672"/>
    <lineage>
        <taxon>Eukaryota</taxon>
        <taxon>Fungi</taxon>
        <taxon>Dikarya</taxon>
        <taxon>Ascomycota</taxon>
        <taxon>Pezizomycotina</taxon>
        <taxon>Sordariomycetes</taxon>
        <taxon>Hypocreomycetidae</taxon>
        <taxon>Hypocreales</taxon>
        <taxon>Nectriaceae</taxon>
        <taxon>Fusarium</taxon>
        <taxon>Fusarium fujikuroi species complex</taxon>
    </lineage>
</organism>
<dbReference type="Proteomes" id="UP000574317">
    <property type="component" value="Unassembled WGS sequence"/>
</dbReference>
<accession>A0A8H5IUZ9</accession>
<dbReference type="EMBL" id="JAAOAO010000405">
    <property type="protein sequence ID" value="KAF5543377.1"/>
    <property type="molecule type" value="Genomic_DNA"/>
</dbReference>
<evidence type="ECO:0000313" key="1">
    <source>
        <dbReference type="EMBL" id="KAF5543377.1"/>
    </source>
</evidence>
<sequence>MSIQPPSQVFIMSDHIDPIGNALAGFFVNFHDRSDSPPGQPTAQFGHIETPPYRLKPSIRKRIQDVFSAEKHILFVVPDIQREASVGYSSNGYTTVEIMTYRRPFGRLRSNSNLNANQSDPTMWLNCPDPERWYMDDRLPPKIVIIFHIDPNVPAVCSLSLAGIVEWSPAQSTLPGYIIRVVTLSAEEDCDLLKKLFDTSGLQYHFTDLDLAQNGELDPMGSCTVVNSKHMEAQVSNILSRVRVEPDKSRLILCFDIAFCGALNAKHGPEDDQFVLMGKLSVASSYRDFSLLTYRSRLQRKETFKRVKT</sequence>
<proteinExistence type="predicted"/>
<reference evidence="1 2" key="1">
    <citation type="submission" date="2020-05" db="EMBL/GenBank/DDBJ databases">
        <title>Identification and distribution of gene clusters putatively required for synthesis of sphingolipid metabolism inhibitors in phylogenetically diverse species of the filamentous fungus Fusarium.</title>
        <authorList>
            <person name="Kim H.-S."/>
            <person name="Busman M."/>
            <person name="Brown D.W."/>
            <person name="Divon H."/>
            <person name="Uhlig S."/>
            <person name="Proctor R.H."/>
        </authorList>
    </citation>
    <scope>NUCLEOTIDE SEQUENCE [LARGE SCALE GENOMIC DNA]</scope>
    <source>
        <strain evidence="1 2">NRRL 25196</strain>
    </source>
</reference>
<evidence type="ECO:0000313" key="2">
    <source>
        <dbReference type="Proteomes" id="UP000574317"/>
    </source>
</evidence>
<protein>
    <submittedName>
        <fullName evidence="1">Uncharacterized protein</fullName>
    </submittedName>
</protein>
<gene>
    <name evidence="1" type="ORF">FNAPI_9699</name>
</gene>
<comment type="caution">
    <text evidence="1">The sequence shown here is derived from an EMBL/GenBank/DDBJ whole genome shotgun (WGS) entry which is preliminary data.</text>
</comment>
<name>A0A8H5IUZ9_9HYPO</name>